<evidence type="ECO:0000259" key="4">
    <source>
        <dbReference type="Pfam" id="PF08241"/>
    </source>
</evidence>
<keyword evidence="3" id="KW-0949">S-adenosyl-L-methionine</keyword>
<dbReference type="PANTHER" id="PTHR43464:SF19">
    <property type="entry name" value="UBIQUINONE BIOSYNTHESIS O-METHYLTRANSFERASE, MITOCHONDRIAL"/>
    <property type="match status" value="1"/>
</dbReference>
<evidence type="ECO:0000313" key="6">
    <source>
        <dbReference type="Proteomes" id="UP000062912"/>
    </source>
</evidence>
<evidence type="ECO:0000256" key="1">
    <source>
        <dbReference type="ARBA" id="ARBA00022603"/>
    </source>
</evidence>
<accession>A0A132EA81</accession>
<sequence>MTRNIYDNPAFFDGYSRLSRSVHGLDGAPEWPALRALLPDLHGLNVLDLGCGYGWFSRWAAEHGAASVLGLDLSVRMLERAMSSAAHPAITYRRADLETVELPAAAFDLAYSSLAFHYLEHLDTLLRTLHRALVPGGRLVFSIEHPVYTAPRRPGFVVDADGHRSWPVDGYQREGPRVTDWLAPGVVKQHRTLGTLVNLLIASGFTLTHLDEWGPTPGQVDAQPALDEERDRPMMAIFAARR</sequence>
<evidence type="ECO:0000313" key="5">
    <source>
        <dbReference type="EMBL" id="KWF22437.1"/>
    </source>
</evidence>
<reference evidence="5 6" key="1">
    <citation type="submission" date="2015-11" db="EMBL/GenBank/DDBJ databases">
        <title>Expanding the genomic diversity of Burkholderia species for the development of highly accurate diagnostics.</title>
        <authorList>
            <person name="Sahl J."/>
            <person name="Keim P."/>
            <person name="Wagner D."/>
        </authorList>
    </citation>
    <scope>NUCLEOTIDE SEQUENCE [LARGE SCALE GENOMIC DNA]</scope>
    <source>
        <strain evidence="5 6">MSMB368WGS</strain>
    </source>
</reference>
<dbReference type="CDD" id="cd02440">
    <property type="entry name" value="AdoMet_MTases"/>
    <property type="match status" value="1"/>
</dbReference>
<dbReference type="PANTHER" id="PTHR43464">
    <property type="entry name" value="METHYLTRANSFERASE"/>
    <property type="match status" value="1"/>
</dbReference>
<feature type="domain" description="Methyltransferase type 11" evidence="4">
    <location>
        <begin position="47"/>
        <end position="141"/>
    </location>
</feature>
<dbReference type="InterPro" id="IPR013216">
    <property type="entry name" value="Methyltransf_11"/>
</dbReference>
<dbReference type="AlphaFoldDB" id="A0A132EA81"/>
<evidence type="ECO:0000256" key="3">
    <source>
        <dbReference type="ARBA" id="ARBA00022691"/>
    </source>
</evidence>
<dbReference type="GO" id="GO:0032259">
    <property type="term" value="P:methylation"/>
    <property type="evidence" value="ECO:0007669"/>
    <property type="project" value="UniProtKB-KW"/>
</dbReference>
<proteinExistence type="predicted"/>
<organism evidence="5 6">
    <name type="scientific">Burkholderia pseudomultivorans</name>
    <dbReference type="NCBI Taxonomy" id="1207504"/>
    <lineage>
        <taxon>Bacteria</taxon>
        <taxon>Pseudomonadati</taxon>
        <taxon>Pseudomonadota</taxon>
        <taxon>Betaproteobacteria</taxon>
        <taxon>Burkholderiales</taxon>
        <taxon>Burkholderiaceae</taxon>
        <taxon>Burkholderia</taxon>
        <taxon>Burkholderia cepacia complex</taxon>
    </lineage>
</organism>
<name>A0A132EA81_9BURK</name>
<keyword evidence="1 5" id="KW-0489">Methyltransferase</keyword>
<dbReference type="OrthoDB" id="9791837at2"/>
<dbReference type="InterPro" id="IPR029063">
    <property type="entry name" value="SAM-dependent_MTases_sf"/>
</dbReference>
<dbReference type="RefSeq" id="WP_060245636.1">
    <property type="nucleotide sequence ID" value="NZ_LPJR01000070.1"/>
</dbReference>
<dbReference type="GO" id="GO:0008757">
    <property type="term" value="F:S-adenosylmethionine-dependent methyltransferase activity"/>
    <property type="evidence" value="ECO:0007669"/>
    <property type="project" value="InterPro"/>
</dbReference>
<comment type="caution">
    <text evidence="5">The sequence shown here is derived from an EMBL/GenBank/DDBJ whole genome shotgun (WGS) entry which is preliminary data.</text>
</comment>
<dbReference type="SUPFAM" id="SSF53335">
    <property type="entry name" value="S-adenosyl-L-methionine-dependent methyltransferases"/>
    <property type="match status" value="1"/>
</dbReference>
<protein>
    <submittedName>
        <fullName evidence="5">SAM-dependent methyltransferase</fullName>
    </submittedName>
</protein>
<dbReference type="Gene3D" id="3.40.50.150">
    <property type="entry name" value="Vaccinia Virus protein VP39"/>
    <property type="match status" value="1"/>
</dbReference>
<dbReference type="Pfam" id="PF08241">
    <property type="entry name" value="Methyltransf_11"/>
    <property type="match status" value="1"/>
</dbReference>
<evidence type="ECO:0000256" key="2">
    <source>
        <dbReference type="ARBA" id="ARBA00022679"/>
    </source>
</evidence>
<keyword evidence="2 5" id="KW-0808">Transferase</keyword>
<dbReference type="EMBL" id="LPJR01000070">
    <property type="protein sequence ID" value="KWF22437.1"/>
    <property type="molecule type" value="Genomic_DNA"/>
</dbReference>
<gene>
    <name evidence="5" type="ORF">WT56_26730</name>
</gene>
<dbReference type="Proteomes" id="UP000062912">
    <property type="component" value="Unassembled WGS sequence"/>
</dbReference>